<dbReference type="Proteomes" id="UP000230233">
    <property type="component" value="Chromosome X"/>
</dbReference>
<gene>
    <name evidence="3" type="primary">Cnig_chr_X.g25973</name>
    <name evidence="3" type="ORF">B9Z55_025973</name>
</gene>
<proteinExistence type="predicted"/>
<protein>
    <submittedName>
        <fullName evidence="3">Uncharacterized protein</fullName>
    </submittedName>
</protein>
<reference evidence="4" key="1">
    <citation type="submission" date="2017-10" db="EMBL/GenBank/DDBJ databases">
        <title>Rapid genome shrinkage in a self-fertile nematode reveals novel sperm competition proteins.</title>
        <authorList>
            <person name="Yin D."/>
            <person name="Schwarz E.M."/>
            <person name="Thomas C.G."/>
            <person name="Felde R.L."/>
            <person name="Korf I.F."/>
            <person name="Cutter A.D."/>
            <person name="Schartner C.M."/>
            <person name="Ralston E.J."/>
            <person name="Meyer B.J."/>
            <person name="Haag E.S."/>
        </authorList>
    </citation>
    <scope>NUCLEOTIDE SEQUENCE [LARGE SCALE GENOMIC DNA]</scope>
    <source>
        <strain evidence="4">JU1422</strain>
    </source>
</reference>
<sequence length="233" mass="25819">MPVTPETFGSAQGSSQGPAHLAAMVGGSAPGASLGSQGARKCSKSSGLINHVEYPPSVLYPVKQLLVPFPVNKALDEVDHLRNQLDAYARELWRTQGEVNGLNAQHVHDNQLITQLNRQQQNQQRECGLSTTNTYKIQITDITYELLAARQEIKRLQLEVQRLRSQERVAQASQLESLKQELEDEKKSHGARMQIFMNGMTSSYNEIEELKAKNKELEERLARAEGAAGADGK</sequence>
<evidence type="ECO:0000256" key="2">
    <source>
        <dbReference type="SAM" id="MobiDB-lite"/>
    </source>
</evidence>
<comment type="caution">
    <text evidence="3">The sequence shown here is derived from an EMBL/GenBank/DDBJ whole genome shotgun (WGS) entry which is preliminary data.</text>
</comment>
<dbReference type="EMBL" id="PDUG01000006">
    <property type="protein sequence ID" value="PIC20967.1"/>
    <property type="molecule type" value="Genomic_DNA"/>
</dbReference>
<accession>A0A2G5T108</accession>
<dbReference type="OrthoDB" id="5894255at2759"/>
<feature type="region of interest" description="Disordered" evidence="2">
    <location>
        <begin position="1"/>
        <end position="40"/>
    </location>
</feature>
<evidence type="ECO:0000313" key="3">
    <source>
        <dbReference type="EMBL" id="PIC20967.1"/>
    </source>
</evidence>
<evidence type="ECO:0000313" key="4">
    <source>
        <dbReference type="Proteomes" id="UP000230233"/>
    </source>
</evidence>
<name>A0A2G5T108_9PELO</name>
<feature type="coiled-coil region" evidence="1">
    <location>
        <begin position="139"/>
        <end position="227"/>
    </location>
</feature>
<keyword evidence="4" id="KW-1185">Reference proteome</keyword>
<organism evidence="3 4">
    <name type="scientific">Caenorhabditis nigoni</name>
    <dbReference type="NCBI Taxonomy" id="1611254"/>
    <lineage>
        <taxon>Eukaryota</taxon>
        <taxon>Metazoa</taxon>
        <taxon>Ecdysozoa</taxon>
        <taxon>Nematoda</taxon>
        <taxon>Chromadorea</taxon>
        <taxon>Rhabditida</taxon>
        <taxon>Rhabditina</taxon>
        <taxon>Rhabditomorpha</taxon>
        <taxon>Rhabditoidea</taxon>
        <taxon>Rhabditidae</taxon>
        <taxon>Peloderinae</taxon>
        <taxon>Caenorhabditis</taxon>
    </lineage>
</organism>
<dbReference type="AlphaFoldDB" id="A0A2G5T108"/>
<keyword evidence="1" id="KW-0175">Coiled coil</keyword>
<feature type="compositionally biased region" description="Polar residues" evidence="2">
    <location>
        <begin position="7"/>
        <end position="17"/>
    </location>
</feature>
<evidence type="ECO:0000256" key="1">
    <source>
        <dbReference type="SAM" id="Coils"/>
    </source>
</evidence>